<accession>A0ABS6ECF8</accession>
<feature type="transmembrane region" description="Helical" evidence="1">
    <location>
        <begin position="271"/>
        <end position="291"/>
    </location>
</feature>
<feature type="transmembrane region" description="Helical" evidence="1">
    <location>
        <begin position="104"/>
        <end position="127"/>
    </location>
</feature>
<name>A0ABS6ECF8_9FIRM</name>
<gene>
    <name evidence="2" type="ORF">KQI42_19640</name>
</gene>
<keyword evidence="3" id="KW-1185">Reference proteome</keyword>
<keyword evidence="1" id="KW-0472">Membrane</keyword>
<comment type="caution">
    <text evidence="2">The sequence shown here is derived from an EMBL/GenBank/DDBJ whole genome shotgun (WGS) entry which is preliminary data.</text>
</comment>
<sequence>MLAKIRISTGIKRKIKGLLQLLYGIPLIFLMVSLFKPNSTIKYIFVLITLVLVYTGIIWCLKRKNVLFYVSVLNVVFIFLDLILKGELSRYSVLSHDPIIGARYFGIGNEMVGILLGSVSIVAGYLFNKYNSRILPICLFFISIVVVGHPKLGANVGGTMALIIASLYYIMEMLNKNINIRSLAIIGTTIIIVILIMGYIDIKVNPNPTHLGKTLILLKEDGLSIANNIIFRKILMNIKLIGSSFWTNLLLLDITIYTLLCNFFNIKENNIGTNILMGLMAEIAGSIGGFLLNDSGIILSALSMNMLTILLIFKLIDEGTLKKQEVK</sequence>
<protein>
    <submittedName>
        <fullName evidence="2">Uncharacterized protein</fullName>
    </submittedName>
</protein>
<evidence type="ECO:0000256" key="1">
    <source>
        <dbReference type="SAM" id="Phobius"/>
    </source>
</evidence>
<evidence type="ECO:0000313" key="3">
    <source>
        <dbReference type="Proteomes" id="UP000749471"/>
    </source>
</evidence>
<feature type="transmembrane region" description="Helical" evidence="1">
    <location>
        <begin position="183"/>
        <end position="200"/>
    </location>
</feature>
<feature type="transmembrane region" description="Helical" evidence="1">
    <location>
        <begin position="134"/>
        <end position="150"/>
    </location>
</feature>
<keyword evidence="1" id="KW-0812">Transmembrane</keyword>
<dbReference type="Proteomes" id="UP000749471">
    <property type="component" value="Unassembled WGS sequence"/>
</dbReference>
<feature type="transmembrane region" description="Helical" evidence="1">
    <location>
        <begin position="156"/>
        <end position="171"/>
    </location>
</feature>
<feature type="transmembrane region" description="Helical" evidence="1">
    <location>
        <begin position="245"/>
        <end position="264"/>
    </location>
</feature>
<organism evidence="2 3">
    <name type="scientific">Tissierella simiarum</name>
    <dbReference type="NCBI Taxonomy" id="2841534"/>
    <lineage>
        <taxon>Bacteria</taxon>
        <taxon>Bacillati</taxon>
        <taxon>Bacillota</taxon>
        <taxon>Tissierellia</taxon>
        <taxon>Tissierellales</taxon>
        <taxon>Tissierellaceae</taxon>
        <taxon>Tissierella</taxon>
    </lineage>
</organism>
<evidence type="ECO:0000313" key="2">
    <source>
        <dbReference type="EMBL" id="MBU5440211.1"/>
    </source>
</evidence>
<dbReference type="RefSeq" id="WP_216522238.1">
    <property type="nucleotide sequence ID" value="NZ_JAHLPM010000028.1"/>
</dbReference>
<feature type="transmembrane region" description="Helical" evidence="1">
    <location>
        <begin position="297"/>
        <end position="316"/>
    </location>
</feature>
<feature type="transmembrane region" description="Helical" evidence="1">
    <location>
        <begin position="66"/>
        <end position="84"/>
    </location>
</feature>
<dbReference type="EMBL" id="JAHLPM010000028">
    <property type="protein sequence ID" value="MBU5440211.1"/>
    <property type="molecule type" value="Genomic_DNA"/>
</dbReference>
<reference evidence="2 3" key="1">
    <citation type="submission" date="2021-06" db="EMBL/GenBank/DDBJ databases">
        <authorList>
            <person name="Sun Q."/>
            <person name="Li D."/>
        </authorList>
    </citation>
    <scope>NUCLEOTIDE SEQUENCE [LARGE SCALE GENOMIC DNA]</scope>
    <source>
        <strain evidence="2 3">MSJ-40</strain>
    </source>
</reference>
<keyword evidence="1" id="KW-1133">Transmembrane helix</keyword>
<proteinExistence type="predicted"/>
<feature type="transmembrane region" description="Helical" evidence="1">
    <location>
        <begin position="21"/>
        <end position="37"/>
    </location>
</feature>
<feature type="transmembrane region" description="Helical" evidence="1">
    <location>
        <begin position="43"/>
        <end position="61"/>
    </location>
</feature>